<dbReference type="Pfam" id="PF02801">
    <property type="entry name" value="Ketoacyl-synt_C"/>
    <property type="match status" value="1"/>
</dbReference>
<dbReference type="PROSITE" id="PS52004">
    <property type="entry name" value="KS3_2"/>
    <property type="match status" value="1"/>
</dbReference>
<dbReference type="Gene3D" id="3.40.50.1820">
    <property type="entry name" value="alpha/beta hydrolase"/>
    <property type="match status" value="1"/>
</dbReference>
<dbReference type="Gene3D" id="3.10.129.110">
    <property type="entry name" value="Polyketide synthase dehydratase"/>
    <property type="match status" value="1"/>
</dbReference>
<comment type="pathway">
    <text evidence="1">Secondary metabolite biosynthesis; terpenoid biosynthesis.</text>
</comment>
<dbReference type="InterPro" id="IPR042104">
    <property type="entry name" value="PKS_dehydratase_sf"/>
</dbReference>
<sequence length="2185" mass="237918">MSKSAGAISAAIFSPQGNAPKSSYLSHVRTRLLQEPALKPLLDAVVALPETWRSLATSRQDVARLRDGRQLIQSFPDWIETGKSDIFESEMSAMITLPLLITTQVVQYFEYLKKTGSSHSELLESLQDGGIQGYCIGLLSAVIVASARDERELAKFAATAIRIALAIGAFGDLGESSPKTESNTVAIRLRNKGDGEELVQKFPGAYISTITDSRSISVIAPADQIASLRAYAEESGLYPKVVHLRSNLHNPSNTTLAEDCSEWCSTLFPFPSSDDLQVPVRSNITGESLTKATHSLSSELVKTVLASLCDWSLVMRSLALDLQRTGQRQHTLALFGLSDSVPLTIFQQHEVQITKIDAQSLHNSVTTPNNSIKSFPPDAIAVVGAACRLPGADTLEDLWNIISQGESRLEPLREDRVKIKESYRATQDSEWTKKRTFYGNFIDDVDAFDHSFFGISPREAKYMDPQQRLLLTAAFQAMDSSGYLRHHVRERGDAVGCFLGASYTEYVENTSAYSPSAFTATGTIRAFLSGKISYHFGWTGPSEVIDTACSASIVAVNRACKAINAGECNMALAGGVNIITGLTNYFDLGKASFLSQTGQCKPFDDSADGYCRADGVGLVVLKSLAQAVADGDHIMGVIPAIATNQGGIHAPSITVPDGVAQKALYKHVLAKSGIPAERVTYVEAHGTGTQAGDPIEIASVREVFGGSHRINPLYMGSLKANIGHSETAAGVASLLKVLTMLRHEGVPPMQGFKKLNHKIPALETDKMAIPTKLTPWTAGPRVACVNSYGASGSNSALLCSEWIEEKTAASNGAGVSSAYPILLSAASEESLQRYLKDLAAHISRLPDDMRLDKLAYTLSERRKHHAVRWSTSVSDLSSLVEQLHNTSHRDFVEVPKTPKTVKKVVLTFSGQSKINIGLDPVDYQTNPRFFQYIEICNDILQSFGCPDIRPFLSEAGPIDDPVILQCGTVAVQYASAKCWIDGGLKVDAIVGHSLGELSALAVSGVLSLQDALNVVYQRARLIKAKWGPDRGTMLAIHAKIDTVRSILEFVNTTINDDEDMLEIACYNSYTSHVVVGKESSIAMAEKIIQHDPRLAEKIIQQDSRYHGLRYQRLNVSHGFHSRFTEPLLQDLIKLANSLEFKEPTIPLETSTQTQLGFSTKDPTYIANHARDPVYFVDAVRRLEQKLGACVWVEAGLNTPIVAMAKKAVEKPEIHSFQAVASPAAAAAGLWREGIANTFWSFITPKASSLSPIWLPPYNFDRPKYWLDHVDRAIEAQKAAQAIESTTVAAPEKQTLPLVSYNGPLSSDGSSHQFKFHTTTERYMRIVKGHAVRKKPLCPASMYMEASVMGADKLGVQLRGKTITFQNIQFHRPLGCDDGLDVKLLLDRTSSADGDSWHYNVQSAPKAGHSEGDFSTSSAGSLDLELYEMLVADKIASLRSDPLAERLKTKTAYSLFSRVVGYSDLMQGISSITLGTKEALAKIKVPKATWATTSESTVSDYFDAVTLDTFIQVLGLLINTTTHSDANDEIYVASSIGKMVIAPTDFHKDQTWSVYATYSTVDSKLSSGAIFVFDESKKLVSFGTKIQFMKVQAAKLERILETVNPRRASVQLASTLEAINPRRASIQLANALEIVNQRRQSVQWRAPPLLEEGPRVVFKNVFEDVESPKTKTGGAAPILNICPATPERGANTHDVEELKSLISAYTGIKVADIHDDESFSSMGVDSLASIELSDELEAKFGISVNTDDLLTGDVKSLIALFPSSSSSSAATAITTAMPTTGNRLPTIESTSPTETDDSCSEASSSEILEGSSTYNDQYTAVTTPMEPYSRSNAGDYADEWKRPKAKLSSRHKVETVVYKKIDGVEIPADLYIPTEAPANPMPVALMIHGGGHMTLSRKAVRPPQTNFLLANGIFPVSLDYRLCPQVNVLDGPMTDVRDACAWVQKDLAQIMASRGITIDPSKYVVIGWSTGGTLAMTTSWTVPQAGLTPPLAVLSFYCPVEYNPEEPITMGKEYPPRSMALSKIRDALPSELSTFHAFNTFDTTRLGWVQEGDPRSELVLALVKEDNGMSLLFNGIPTKGDELPRADPKLAAAFSPLVQVKKGNYNVPTFLITGDEDEIVPFSKCEEFGNALKESGIKSGFLPVRGAKHIFDLRTTPGSEAWDKSIGPGYEFILKELETASSSSRR</sequence>
<dbReference type="InterPro" id="IPR001227">
    <property type="entry name" value="Ac_transferase_dom_sf"/>
</dbReference>
<gene>
    <name evidence="11" type="ORF">PT974_09811</name>
</gene>
<keyword evidence="4" id="KW-0808">Transferase</keyword>
<evidence type="ECO:0000256" key="1">
    <source>
        <dbReference type="ARBA" id="ARBA00004721"/>
    </source>
</evidence>
<dbReference type="InterPro" id="IPR049551">
    <property type="entry name" value="PKS_DH_C"/>
</dbReference>
<dbReference type="Pfam" id="PF00550">
    <property type="entry name" value="PP-binding"/>
    <property type="match status" value="1"/>
</dbReference>
<evidence type="ECO:0000256" key="5">
    <source>
        <dbReference type="ARBA" id="ARBA00023268"/>
    </source>
</evidence>
<feature type="active site" description="Proton acceptor; for dehydratase activity" evidence="6">
    <location>
        <position position="1329"/>
    </location>
</feature>
<dbReference type="Gene3D" id="3.40.47.10">
    <property type="match status" value="1"/>
</dbReference>
<dbReference type="Gene3D" id="3.30.70.3290">
    <property type="match status" value="1"/>
</dbReference>
<dbReference type="PROSITE" id="PS00606">
    <property type="entry name" value="KS3_1"/>
    <property type="match status" value="1"/>
</dbReference>
<dbReference type="SUPFAM" id="SSF53474">
    <property type="entry name" value="alpha/beta-Hydrolases"/>
    <property type="match status" value="1"/>
</dbReference>
<dbReference type="Pfam" id="PF16197">
    <property type="entry name" value="KAsynt_C_assoc"/>
    <property type="match status" value="1"/>
</dbReference>
<dbReference type="SMART" id="SM00825">
    <property type="entry name" value="PKS_KS"/>
    <property type="match status" value="1"/>
</dbReference>
<dbReference type="Pfam" id="PF16073">
    <property type="entry name" value="SAT"/>
    <property type="match status" value="1"/>
</dbReference>
<dbReference type="Pfam" id="PF14765">
    <property type="entry name" value="PS-DH"/>
    <property type="match status" value="1"/>
</dbReference>
<keyword evidence="5" id="KW-0511">Multifunctional enzyme</keyword>
<dbReference type="InterPro" id="IPR016039">
    <property type="entry name" value="Thiolase-like"/>
</dbReference>
<dbReference type="Pfam" id="PF00109">
    <property type="entry name" value="ketoacyl-synt"/>
    <property type="match status" value="1"/>
</dbReference>
<evidence type="ECO:0000259" key="8">
    <source>
        <dbReference type="PROSITE" id="PS50075"/>
    </source>
</evidence>
<dbReference type="InterPro" id="IPR032821">
    <property type="entry name" value="PKS_assoc"/>
</dbReference>
<dbReference type="InterPro" id="IPR032088">
    <property type="entry name" value="SAT"/>
</dbReference>
<protein>
    <submittedName>
        <fullName evidence="11">Non-reducing polyketide synthase ascC</fullName>
    </submittedName>
</protein>
<evidence type="ECO:0000256" key="7">
    <source>
        <dbReference type="SAM" id="MobiDB-lite"/>
    </source>
</evidence>
<feature type="compositionally biased region" description="Polar residues" evidence="7">
    <location>
        <begin position="1799"/>
        <end position="1814"/>
    </location>
</feature>
<feature type="region of interest" description="Disordered" evidence="7">
    <location>
        <begin position="1778"/>
        <end position="1814"/>
    </location>
</feature>
<dbReference type="InterPro" id="IPR014030">
    <property type="entry name" value="Ketoacyl_synth_N"/>
</dbReference>
<dbReference type="EMBL" id="JAVFKD010000014">
    <property type="protein sequence ID" value="KAK5991527.1"/>
    <property type="molecule type" value="Genomic_DNA"/>
</dbReference>
<evidence type="ECO:0000259" key="9">
    <source>
        <dbReference type="PROSITE" id="PS52004"/>
    </source>
</evidence>
<feature type="domain" description="Ketosynthase family 3 (KS3)" evidence="9">
    <location>
        <begin position="377"/>
        <end position="801"/>
    </location>
</feature>
<evidence type="ECO:0000256" key="3">
    <source>
        <dbReference type="ARBA" id="ARBA00022553"/>
    </source>
</evidence>
<dbReference type="InterPro" id="IPR050091">
    <property type="entry name" value="PKS_NRPS_Biosynth_Enz"/>
</dbReference>
<keyword evidence="3" id="KW-0597">Phosphoprotein</keyword>
<name>A0ABR0SH76_9HYPO</name>
<dbReference type="InterPro" id="IPR020806">
    <property type="entry name" value="PKS_PP-bd"/>
</dbReference>
<dbReference type="SUPFAM" id="SSF53901">
    <property type="entry name" value="Thiolase-like"/>
    <property type="match status" value="1"/>
</dbReference>
<keyword evidence="2" id="KW-0596">Phosphopantetheine</keyword>
<accession>A0ABR0SH76</accession>
<reference evidence="11 12" key="1">
    <citation type="submission" date="2024-01" db="EMBL/GenBank/DDBJ databases">
        <title>Complete genome of Cladobotryum mycophilum ATHUM6906.</title>
        <authorList>
            <person name="Christinaki A.C."/>
            <person name="Myridakis A.I."/>
            <person name="Kouvelis V.N."/>
        </authorList>
    </citation>
    <scope>NUCLEOTIDE SEQUENCE [LARGE SCALE GENOMIC DNA]</scope>
    <source>
        <strain evidence="11 12">ATHUM6906</strain>
    </source>
</reference>
<dbReference type="Gene3D" id="3.40.366.10">
    <property type="entry name" value="Malonyl-Coenzyme A Acyl Carrier Protein, domain 2"/>
    <property type="match status" value="3"/>
</dbReference>
<dbReference type="Pfam" id="PF20434">
    <property type="entry name" value="BD-FAE"/>
    <property type="match status" value="1"/>
</dbReference>
<feature type="region of interest" description="N-terminal hotdog fold" evidence="6">
    <location>
        <begin position="1295"/>
        <end position="1428"/>
    </location>
</feature>
<dbReference type="InterPro" id="IPR049492">
    <property type="entry name" value="BD-FAE-like_dom"/>
</dbReference>
<dbReference type="Pfam" id="PF00698">
    <property type="entry name" value="Acyl_transf_1"/>
    <property type="match status" value="1"/>
</dbReference>
<dbReference type="InterPro" id="IPR009081">
    <property type="entry name" value="PP-bd_ACP"/>
</dbReference>
<dbReference type="SUPFAM" id="SSF52151">
    <property type="entry name" value="FabD/lysophospholipase-like"/>
    <property type="match status" value="1"/>
</dbReference>
<dbReference type="InterPro" id="IPR006162">
    <property type="entry name" value="Ppantetheine_attach_site"/>
</dbReference>
<dbReference type="InterPro" id="IPR020841">
    <property type="entry name" value="PKS_Beta-ketoAc_synthase_dom"/>
</dbReference>
<dbReference type="InterPro" id="IPR014031">
    <property type="entry name" value="Ketoacyl_synth_C"/>
</dbReference>
<evidence type="ECO:0000256" key="2">
    <source>
        <dbReference type="ARBA" id="ARBA00022450"/>
    </source>
</evidence>
<dbReference type="PROSITE" id="PS00012">
    <property type="entry name" value="PHOSPHOPANTETHEINE"/>
    <property type="match status" value="1"/>
</dbReference>
<proteinExistence type="predicted"/>
<dbReference type="InterPro" id="IPR018201">
    <property type="entry name" value="Ketoacyl_synth_AS"/>
</dbReference>
<dbReference type="InterPro" id="IPR049900">
    <property type="entry name" value="PKS_mFAS_DH"/>
</dbReference>
<dbReference type="CDD" id="cd00833">
    <property type="entry name" value="PKS"/>
    <property type="match status" value="1"/>
</dbReference>
<keyword evidence="12" id="KW-1185">Reference proteome</keyword>
<dbReference type="InterPro" id="IPR016035">
    <property type="entry name" value="Acyl_Trfase/lysoPLipase"/>
</dbReference>
<dbReference type="InterPro" id="IPR029058">
    <property type="entry name" value="AB_hydrolase_fold"/>
</dbReference>
<dbReference type="Proteomes" id="UP001338125">
    <property type="component" value="Unassembled WGS sequence"/>
</dbReference>
<evidence type="ECO:0000256" key="4">
    <source>
        <dbReference type="ARBA" id="ARBA00022679"/>
    </source>
</evidence>
<organism evidence="11 12">
    <name type="scientific">Cladobotryum mycophilum</name>
    <dbReference type="NCBI Taxonomy" id="491253"/>
    <lineage>
        <taxon>Eukaryota</taxon>
        <taxon>Fungi</taxon>
        <taxon>Dikarya</taxon>
        <taxon>Ascomycota</taxon>
        <taxon>Pezizomycotina</taxon>
        <taxon>Sordariomycetes</taxon>
        <taxon>Hypocreomycetidae</taxon>
        <taxon>Hypocreales</taxon>
        <taxon>Hypocreaceae</taxon>
        <taxon>Cladobotryum</taxon>
    </lineage>
</organism>
<dbReference type="InterPro" id="IPR014043">
    <property type="entry name" value="Acyl_transferase_dom"/>
</dbReference>
<dbReference type="SUPFAM" id="SSF47336">
    <property type="entry name" value="ACP-like"/>
    <property type="match status" value="1"/>
</dbReference>
<dbReference type="PANTHER" id="PTHR43775">
    <property type="entry name" value="FATTY ACID SYNTHASE"/>
    <property type="match status" value="1"/>
</dbReference>
<evidence type="ECO:0000259" key="10">
    <source>
        <dbReference type="PROSITE" id="PS52019"/>
    </source>
</evidence>
<feature type="domain" description="PKS/mFAS DH" evidence="10">
    <location>
        <begin position="1295"/>
        <end position="1596"/>
    </location>
</feature>
<comment type="caution">
    <text evidence="11">The sequence shown here is derived from an EMBL/GenBank/DDBJ whole genome shotgun (WGS) entry which is preliminary data.</text>
</comment>
<dbReference type="PANTHER" id="PTHR43775:SF21">
    <property type="entry name" value="NON-REDUCING POLYKETIDE SYNTHASE AUSA-RELATED"/>
    <property type="match status" value="1"/>
</dbReference>
<evidence type="ECO:0000313" key="12">
    <source>
        <dbReference type="Proteomes" id="UP001338125"/>
    </source>
</evidence>
<feature type="compositionally biased region" description="Polar residues" evidence="7">
    <location>
        <begin position="1780"/>
        <end position="1792"/>
    </location>
</feature>
<dbReference type="PROSITE" id="PS52019">
    <property type="entry name" value="PKS_MFAS_DH"/>
    <property type="match status" value="1"/>
</dbReference>
<dbReference type="SMART" id="SM00827">
    <property type="entry name" value="PKS_AT"/>
    <property type="match status" value="1"/>
</dbReference>
<evidence type="ECO:0000256" key="6">
    <source>
        <dbReference type="PROSITE-ProRule" id="PRU01363"/>
    </source>
</evidence>
<dbReference type="SMART" id="SM00823">
    <property type="entry name" value="PKS_PP"/>
    <property type="match status" value="1"/>
</dbReference>
<dbReference type="InterPro" id="IPR036736">
    <property type="entry name" value="ACP-like_sf"/>
</dbReference>
<feature type="active site" description="Proton donor; for dehydratase activity" evidence="6">
    <location>
        <position position="1507"/>
    </location>
</feature>
<dbReference type="Gene3D" id="1.10.1200.10">
    <property type="entry name" value="ACP-like"/>
    <property type="match status" value="1"/>
</dbReference>
<dbReference type="PROSITE" id="PS50075">
    <property type="entry name" value="CARRIER"/>
    <property type="match status" value="1"/>
</dbReference>
<evidence type="ECO:0000313" key="11">
    <source>
        <dbReference type="EMBL" id="KAK5991527.1"/>
    </source>
</evidence>
<feature type="region of interest" description="C-terminal hotdog fold" evidence="6">
    <location>
        <begin position="1443"/>
        <end position="1596"/>
    </location>
</feature>
<feature type="domain" description="Carrier" evidence="8">
    <location>
        <begin position="1688"/>
        <end position="1776"/>
    </location>
</feature>